<dbReference type="EC" id="2.7.7.65" evidence="1"/>
<name>A0A2P7NYS8_9PROT</name>
<dbReference type="SUPFAM" id="SSF55781">
    <property type="entry name" value="GAF domain-like"/>
    <property type="match status" value="1"/>
</dbReference>
<evidence type="ECO:0000256" key="2">
    <source>
        <dbReference type="ARBA" id="ARBA00034247"/>
    </source>
</evidence>
<dbReference type="PANTHER" id="PTHR45138:SF9">
    <property type="entry name" value="DIGUANYLATE CYCLASE DGCM-RELATED"/>
    <property type="match status" value="1"/>
</dbReference>
<dbReference type="NCBIfam" id="TIGR00254">
    <property type="entry name" value="GGDEF"/>
    <property type="match status" value="1"/>
</dbReference>
<feature type="domain" description="GGDEF" evidence="3">
    <location>
        <begin position="229"/>
        <end position="370"/>
    </location>
</feature>
<dbReference type="InterPro" id="IPR050469">
    <property type="entry name" value="Diguanylate_Cyclase"/>
</dbReference>
<dbReference type="Pfam" id="PF00990">
    <property type="entry name" value="GGDEF"/>
    <property type="match status" value="1"/>
</dbReference>
<dbReference type="SUPFAM" id="SSF55073">
    <property type="entry name" value="Nucleotide cyclase"/>
    <property type="match status" value="1"/>
</dbReference>
<dbReference type="GO" id="GO:1902201">
    <property type="term" value="P:negative regulation of bacterial-type flagellum-dependent cell motility"/>
    <property type="evidence" value="ECO:0007669"/>
    <property type="project" value="TreeGrafter"/>
</dbReference>
<dbReference type="CDD" id="cd01949">
    <property type="entry name" value="GGDEF"/>
    <property type="match status" value="1"/>
</dbReference>
<evidence type="ECO:0000313" key="4">
    <source>
        <dbReference type="EMBL" id="PSJ18635.1"/>
    </source>
</evidence>
<evidence type="ECO:0000259" key="3">
    <source>
        <dbReference type="PROSITE" id="PS50887"/>
    </source>
</evidence>
<comment type="catalytic activity">
    <reaction evidence="2">
        <text>2 GTP = 3',3'-c-di-GMP + 2 diphosphate</text>
        <dbReference type="Rhea" id="RHEA:24898"/>
        <dbReference type="ChEBI" id="CHEBI:33019"/>
        <dbReference type="ChEBI" id="CHEBI:37565"/>
        <dbReference type="ChEBI" id="CHEBI:58805"/>
        <dbReference type="EC" id="2.7.7.65"/>
    </reaction>
</comment>
<dbReference type="GO" id="GO:0043709">
    <property type="term" value="P:cell adhesion involved in single-species biofilm formation"/>
    <property type="evidence" value="ECO:0007669"/>
    <property type="project" value="TreeGrafter"/>
</dbReference>
<dbReference type="SMART" id="SM00267">
    <property type="entry name" value="GGDEF"/>
    <property type="match status" value="1"/>
</dbReference>
<dbReference type="GO" id="GO:0052621">
    <property type="term" value="F:diguanylate cyclase activity"/>
    <property type="evidence" value="ECO:0007669"/>
    <property type="project" value="UniProtKB-EC"/>
</dbReference>
<protein>
    <recommendedName>
        <fullName evidence="1">diguanylate cyclase</fullName>
        <ecNumber evidence="1">2.7.7.65</ecNumber>
    </recommendedName>
</protein>
<dbReference type="OrthoDB" id="9813903at2"/>
<proteinExistence type="predicted"/>
<dbReference type="InterPro" id="IPR000160">
    <property type="entry name" value="GGDEF_dom"/>
</dbReference>
<sequence>MNDSVYDKNRELQRKLDHFIKQARANEKKQELYETFGFEIIGASTPKELRDLLLFQSIARFQLLDMVLCLVDHHKDADRLFFERDEEARLSFANKLLILDPIKDTEIIQSLATNPTLGTEALKKYRWMLKGLKSRDQIKSAAFLPLLRSNQVIGSLMLLSQDPHRYQKNIGTFFLRKLSAMTAVAIENCLNQQRIKEISYQDVLTQAYNRRYFDLRFKDEIARCVRWDDDLICMFLDVDHFKKINDNHGHQTGDLVLRHMVNLIKEQVRSCDIVARYGGEEFVVALPSTTLQAAHEIAERLRKAICSSAIILYDRQLNISVSIGMASLRSLLISPQHDANFICTTLLDRADKALYEAKQGGRNQVAVYINPIL</sequence>
<gene>
    <name evidence="4" type="ORF">C7H79_02255</name>
</gene>
<dbReference type="PROSITE" id="PS50887">
    <property type="entry name" value="GGDEF"/>
    <property type="match status" value="1"/>
</dbReference>
<dbReference type="InterPro" id="IPR043128">
    <property type="entry name" value="Rev_trsase/Diguanyl_cyclase"/>
</dbReference>
<reference evidence="4 5" key="1">
    <citation type="submission" date="2018-03" db="EMBL/GenBank/DDBJ databases">
        <title>Draft genome of Nitrosomonas supralitoralis APG5.</title>
        <authorList>
            <person name="Urakawa H."/>
            <person name="Lopez J.V."/>
        </authorList>
    </citation>
    <scope>NUCLEOTIDE SEQUENCE [LARGE SCALE GENOMIC DNA]</scope>
    <source>
        <strain evidence="4 5">APG5</strain>
    </source>
</reference>
<dbReference type="InterPro" id="IPR029016">
    <property type="entry name" value="GAF-like_dom_sf"/>
</dbReference>
<comment type="caution">
    <text evidence="4">The sequence shown here is derived from an EMBL/GenBank/DDBJ whole genome shotgun (WGS) entry which is preliminary data.</text>
</comment>
<dbReference type="GO" id="GO:0005886">
    <property type="term" value="C:plasma membrane"/>
    <property type="evidence" value="ECO:0007669"/>
    <property type="project" value="TreeGrafter"/>
</dbReference>
<evidence type="ECO:0000313" key="5">
    <source>
        <dbReference type="Proteomes" id="UP000241912"/>
    </source>
</evidence>
<organism evidence="4 5">
    <name type="scientific">Nitrosomonas supralitoralis</name>
    <dbReference type="NCBI Taxonomy" id="2116706"/>
    <lineage>
        <taxon>Bacteria</taxon>
        <taxon>Pseudomonadati</taxon>
        <taxon>Pseudomonadota</taxon>
        <taxon>Betaproteobacteria</taxon>
        <taxon>Nitrosomonadales</taxon>
        <taxon>Nitrosomonadaceae</taxon>
        <taxon>Nitrosomonas</taxon>
    </lineage>
</organism>
<dbReference type="InterPro" id="IPR029787">
    <property type="entry name" value="Nucleotide_cyclase"/>
</dbReference>
<dbReference type="RefSeq" id="WP_106705668.1">
    <property type="nucleotide sequence ID" value="NZ_PXXU01000004.1"/>
</dbReference>
<accession>A0A2P7NYS8</accession>
<dbReference type="AlphaFoldDB" id="A0A2P7NYS8"/>
<dbReference type="Gene3D" id="3.30.70.270">
    <property type="match status" value="1"/>
</dbReference>
<dbReference type="FunFam" id="3.30.70.270:FF:000001">
    <property type="entry name" value="Diguanylate cyclase domain protein"/>
    <property type="match status" value="1"/>
</dbReference>
<dbReference type="Gene3D" id="3.30.450.40">
    <property type="match status" value="1"/>
</dbReference>
<evidence type="ECO:0000256" key="1">
    <source>
        <dbReference type="ARBA" id="ARBA00012528"/>
    </source>
</evidence>
<keyword evidence="5" id="KW-1185">Reference proteome</keyword>
<dbReference type="Proteomes" id="UP000241912">
    <property type="component" value="Unassembled WGS sequence"/>
</dbReference>
<dbReference type="PANTHER" id="PTHR45138">
    <property type="entry name" value="REGULATORY COMPONENTS OF SENSORY TRANSDUCTION SYSTEM"/>
    <property type="match status" value="1"/>
</dbReference>
<dbReference type="EMBL" id="PXXU01000004">
    <property type="protein sequence ID" value="PSJ18635.1"/>
    <property type="molecule type" value="Genomic_DNA"/>
</dbReference>